<feature type="compositionally biased region" description="Acidic residues" evidence="1">
    <location>
        <begin position="10"/>
        <end position="26"/>
    </location>
</feature>
<protein>
    <recommendedName>
        <fullName evidence="3">Integrase, catalytic region, zinc finger, CCHC-type, peptidase aspartic, catalytic</fullName>
    </recommendedName>
</protein>
<feature type="non-terminal residue" evidence="2">
    <location>
        <position position="134"/>
    </location>
</feature>
<comment type="caution">
    <text evidence="2">The sequence shown here is derived from an EMBL/GenBank/DDBJ whole genome shotgun (WGS) entry which is preliminary data.</text>
</comment>
<dbReference type="AlphaFoldDB" id="A0A699SFB4"/>
<evidence type="ECO:0000313" key="2">
    <source>
        <dbReference type="EMBL" id="GFC95843.1"/>
    </source>
</evidence>
<feature type="region of interest" description="Disordered" evidence="1">
    <location>
        <begin position="1"/>
        <end position="26"/>
    </location>
</feature>
<sequence length="134" mass="15243">THTNVHAEENNNDQAEEEEQLQDDEFTNPLCALTQEQAEYSLHNNGNSNVPTFNQPLVSEYRWTKDHSLEQVHGNPSRPVQTRRPLTTDPEMYADVPSQQELDLLFGPLYDEFFNACSNPSMNIQSTSAPPTHT</sequence>
<organism evidence="2">
    <name type="scientific">Tanacetum cinerariifolium</name>
    <name type="common">Dalmatian daisy</name>
    <name type="synonym">Chrysanthemum cinerariifolium</name>
    <dbReference type="NCBI Taxonomy" id="118510"/>
    <lineage>
        <taxon>Eukaryota</taxon>
        <taxon>Viridiplantae</taxon>
        <taxon>Streptophyta</taxon>
        <taxon>Embryophyta</taxon>
        <taxon>Tracheophyta</taxon>
        <taxon>Spermatophyta</taxon>
        <taxon>Magnoliopsida</taxon>
        <taxon>eudicotyledons</taxon>
        <taxon>Gunneridae</taxon>
        <taxon>Pentapetalae</taxon>
        <taxon>asterids</taxon>
        <taxon>campanulids</taxon>
        <taxon>Asterales</taxon>
        <taxon>Asteraceae</taxon>
        <taxon>Asteroideae</taxon>
        <taxon>Anthemideae</taxon>
        <taxon>Anthemidinae</taxon>
        <taxon>Tanacetum</taxon>
    </lineage>
</organism>
<reference evidence="2" key="1">
    <citation type="journal article" date="2019" name="Sci. Rep.">
        <title>Draft genome of Tanacetum cinerariifolium, the natural source of mosquito coil.</title>
        <authorList>
            <person name="Yamashiro T."/>
            <person name="Shiraishi A."/>
            <person name="Satake H."/>
            <person name="Nakayama K."/>
        </authorList>
    </citation>
    <scope>NUCLEOTIDE SEQUENCE</scope>
</reference>
<feature type="non-terminal residue" evidence="2">
    <location>
        <position position="1"/>
    </location>
</feature>
<accession>A0A699SFB4</accession>
<name>A0A699SFB4_TANCI</name>
<dbReference type="EMBL" id="BKCJ011156790">
    <property type="protein sequence ID" value="GFC95843.1"/>
    <property type="molecule type" value="Genomic_DNA"/>
</dbReference>
<gene>
    <name evidence="2" type="ORF">Tci_867813</name>
</gene>
<evidence type="ECO:0000256" key="1">
    <source>
        <dbReference type="SAM" id="MobiDB-lite"/>
    </source>
</evidence>
<evidence type="ECO:0008006" key="3">
    <source>
        <dbReference type="Google" id="ProtNLM"/>
    </source>
</evidence>
<proteinExistence type="predicted"/>